<keyword evidence="2" id="KW-1185">Reference proteome</keyword>
<sequence>MSSQLILPKDYRDLLFVSAPDERSIQGMLTINQASVDWLQGKIDTGTYFDILDEYGVDPFDHVEPVEDILDGQLSPLLLP</sequence>
<evidence type="ECO:0000313" key="2">
    <source>
        <dbReference type="Proteomes" id="UP000640531"/>
    </source>
</evidence>
<reference evidence="1 2" key="1">
    <citation type="journal article" date="2020" name="ISME J.">
        <title>Comparative genomics reveals insights into cyanobacterial evolution and habitat adaptation.</title>
        <authorList>
            <person name="Chen M.Y."/>
            <person name="Teng W.K."/>
            <person name="Zhao L."/>
            <person name="Hu C.X."/>
            <person name="Zhou Y.K."/>
            <person name="Han B.P."/>
            <person name="Song L.R."/>
            <person name="Shu W.S."/>
        </authorList>
    </citation>
    <scope>NUCLEOTIDE SEQUENCE [LARGE SCALE GENOMIC DNA]</scope>
    <source>
        <strain evidence="1 2">FACHB-196</strain>
    </source>
</reference>
<comment type="caution">
    <text evidence="1">The sequence shown here is derived from an EMBL/GenBank/DDBJ whole genome shotgun (WGS) entry which is preliminary data.</text>
</comment>
<proteinExistence type="predicted"/>
<protein>
    <submittedName>
        <fullName evidence="1">Uncharacterized protein</fullName>
    </submittedName>
</protein>
<gene>
    <name evidence="1" type="ORF">H6G59_17685</name>
</gene>
<dbReference type="EMBL" id="JACJST010000017">
    <property type="protein sequence ID" value="MBD2569691.1"/>
    <property type="molecule type" value="Genomic_DNA"/>
</dbReference>
<accession>A0ABR8FIT5</accession>
<dbReference type="RefSeq" id="WP_190716717.1">
    <property type="nucleotide sequence ID" value="NZ_JACJST010000017.1"/>
</dbReference>
<evidence type="ECO:0000313" key="1">
    <source>
        <dbReference type="EMBL" id="MBD2569691.1"/>
    </source>
</evidence>
<organism evidence="1 2">
    <name type="scientific">Anabaena lutea FACHB-196</name>
    <dbReference type="NCBI Taxonomy" id="2692881"/>
    <lineage>
        <taxon>Bacteria</taxon>
        <taxon>Bacillati</taxon>
        <taxon>Cyanobacteriota</taxon>
        <taxon>Cyanophyceae</taxon>
        <taxon>Nostocales</taxon>
        <taxon>Nostocaceae</taxon>
        <taxon>Anabaena</taxon>
    </lineage>
</organism>
<name>A0ABR8FIT5_9NOST</name>
<dbReference type="Proteomes" id="UP000640531">
    <property type="component" value="Unassembled WGS sequence"/>
</dbReference>